<proteinExistence type="predicted"/>
<sequence>MTDKVKHQPFQEGEYGIIAWYPKFQSCHRFFVEHAQHTEPVQAVAAWVNIRLPFQQTTDNVVGAAPTQNEWKSSAVAVNLRATLVPYIRRLVVTGFDNPATLYGFFGEDWTEGIGPIHEAERRNYLFAAKSETWLEVKRDYDMDDGQAVPFLRPLIGVTENEIVNAEARWSDWLAMQDWMLGPRAPLGDNESRSPRDSRDG</sequence>
<evidence type="ECO:0000313" key="1">
    <source>
        <dbReference type="EMBL" id="GAO16999.1"/>
    </source>
</evidence>
<name>A0A063BS69_USTVR</name>
<evidence type="ECO:0008006" key="3">
    <source>
        <dbReference type="Google" id="ProtNLM"/>
    </source>
</evidence>
<accession>A0A063BS69</accession>
<dbReference type="HOGENOM" id="CLU_079969_0_0_1"/>
<dbReference type="Proteomes" id="UP000054053">
    <property type="component" value="Unassembled WGS sequence"/>
</dbReference>
<gene>
    <name evidence="1" type="ORF">UVI_02022240</name>
</gene>
<dbReference type="PANTHER" id="PTHR42087">
    <property type="entry name" value="ILP IS AN APOPTOSIS INHIBITOR"/>
    <property type="match status" value="1"/>
</dbReference>
<dbReference type="InterPro" id="IPR053267">
    <property type="entry name" value="Verrucosidin_biosynth-assoc"/>
</dbReference>
<reference evidence="2" key="1">
    <citation type="journal article" date="2016" name="Genome Announc.">
        <title>Genome sequence of Ustilaginoidea virens IPU010, a rice pathogenic fungus causing false smut.</title>
        <authorList>
            <person name="Kumagai T."/>
            <person name="Ishii T."/>
            <person name="Terai G."/>
            <person name="Umemura M."/>
            <person name="Machida M."/>
            <person name="Asai K."/>
        </authorList>
    </citation>
    <scope>NUCLEOTIDE SEQUENCE [LARGE SCALE GENOMIC DNA]</scope>
    <source>
        <strain evidence="2">IPU010</strain>
    </source>
</reference>
<protein>
    <recommendedName>
        <fullName evidence="3">Ilp is an apoptosis inhibitor</fullName>
    </recommendedName>
</protein>
<dbReference type="AlphaFoldDB" id="A0A063BS69"/>
<comment type="caution">
    <text evidence="1">The sequence shown here is derived from an EMBL/GenBank/DDBJ whole genome shotgun (WGS) entry which is preliminary data.</text>
</comment>
<dbReference type="STRING" id="1159556.A0A063BS69"/>
<organism evidence="1 2">
    <name type="scientific">Ustilaginoidea virens</name>
    <name type="common">Rice false smut fungus</name>
    <name type="synonym">Villosiclava virens</name>
    <dbReference type="NCBI Taxonomy" id="1159556"/>
    <lineage>
        <taxon>Eukaryota</taxon>
        <taxon>Fungi</taxon>
        <taxon>Dikarya</taxon>
        <taxon>Ascomycota</taxon>
        <taxon>Pezizomycotina</taxon>
        <taxon>Sordariomycetes</taxon>
        <taxon>Hypocreomycetidae</taxon>
        <taxon>Hypocreales</taxon>
        <taxon>Clavicipitaceae</taxon>
        <taxon>Ustilaginoidea</taxon>
    </lineage>
</organism>
<evidence type="ECO:0000313" key="2">
    <source>
        <dbReference type="Proteomes" id="UP000054053"/>
    </source>
</evidence>
<dbReference type="EMBL" id="BBTG02000008">
    <property type="protein sequence ID" value="GAO16999.1"/>
    <property type="molecule type" value="Genomic_DNA"/>
</dbReference>
<dbReference type="PANTHER" id="PTHR42087:SF1">
    <property type="entry name" value="ILP IS AN APOPTOSIS INHIBITOR"/>
    <property type="match status" value="1"/>
</dbReference>